<protein>
    <recommendedName>
        <fullName evidence="15">Aconitate hydratase</fullName>
        <shortName evidence="15">Aconitase</shortName>
        <ecNumber evidence="15">4.2.1.3</ecNumber>
    </recommendedName>
</protein>
<evidence type="ECO:0000256" key="12">
    <source>
        <dbReference type="ARBA" id="ARBA00023014"/>
    </source>
</evidence>
<name>A0A562PU92_9BURK</name>
<dbReference type="Gene3D" id="3.30.499.10">
    <property type="entry name" value="Aconitase, domain 3"/>
    <property type="match status" value="2"/>
</dbReference>
<evidence type="ECO:0000256" key="3">
    <source>
        <dbReference type="ARBA" id="ARBA00004717"/>
    </source>
</evidence>
<gene>
    <name evidence="18" type="primary">acnA</name>
    <name evidence="18" type="ORF">GO485_07995</name>
    <name evidence="19" type="ORF">IP92_02801</name>
</gene>
<dbReference type="GO" id="GO:0047456">
    <property type="term" value="F:2-methylisocitrate dehydratase activity"/>
    <property type="evidence" value="ECO:0007669"/>
    <property type="project" value="UniProtKB-EC"/>
</dbReference>
<evidence type="ECO:0000256" key="1">
    <source>
        <dbReference type="ARBA" id="ARBA00000118"/>
    </source>
</evidence>
<keyword evidence="13 15" id="KW-0456">Lyase</keyword>
<dbReference type="InterPro" id="IPR036008">
    <property type="entry name" value="Aconitase_4Fe-4S_dom"/>
</dbReference>
<dbReference type="Pfam" id="PF00330">
    <property type="entry name" value="Aconitase"/>
    <property type="match status" value="1"/>
</dbReference>
<comment type="pathway">
    <text evidence="3">Carbohydrate metabolism; tricarboxylic acid cycle; isocitrate from oxaloacetate: step 2/2.</text>
</comment>
<reference evidence="18 21" key="3">
    <citation type="submission" date="2019-12" db="EMBL/GenBank/DDBJ databases">
        <title>Draft Genome Sequences of Six Type Strains of the Genus Massilia.</title>
        <authorList>
            <person name="Miess H."/>
            <person name="Frediansyah A."/>
            <person name="Goeker M."/>
            <person name="Gross H."/>
        </authorList>
    </citation>
    <scope>NUCLEOTIDE SEQUENCE [LARGE SCALE GENOMIC DNA]</scope>
    <source>
        <strain evidence="18 21">DSM 26639</strain>
    </source>
</reference>
<dbReference type="InterPro" id="IPR001030">
    <property type="entry name" value="Acoase/IPM_deHydtase_lsu_aba"/>
</dbReference>
<dbReference type="InterPro" id="IPR015928">
    <property type="entry name" value="Aconitase/3IPM_dehydase_swvl"/>
</dbReference>
<evidence type="ECO:0000259" key="16">
    <source>
        <dbReference type="Pfam" id="PF00330"/>
    </source>
</evidence>
<dbReference type="NCBIfam" id="NF009520">
    <property type="entry name" value="PRK12881.1"/>
    <property type="match status" value="1"/>
</dbReference>
<organism evidence="19 20">
    <name type="scientific">Pseudoduganella flava</name>
    <dbReference type="NCBI Taxonomy" id="871742"/>
    <lineage>
        <taxon>Bacteria</taxon>
        <taxon>Pseudomonadati</taxon>
        <taxon>Pseudomonadota</taxon>
        <taxon>Betaproteobacteria</taxon>
        <taxon>Burkholderiales</taxon>
        <taxon>Oxalobacteraceae</taxon>
        <taxon>Telluria group</taxon>
        <taxon>Pseudoduganella</taxon>
    </lineage>
</organism>
<evidence type="ECO:0000259" key="17">
    <source>
        <dbReference type="Pfam" id="PF00694"/>
    </source>
</evidence>
<dbReference type="UniPathway" id="UPA00223">
    <property type="reaction ID" value="UER00718"/>
</dbReference>
<evidence type="ECO:0000256" key="7">
    <source>
        <dbReference type="ARBA" id="ARBA00022485"/>
    </source>
</evidence>
<evidence type="ECO:0000313" key="20">
    <source>
        <dbReference type="Proteomes" id="UP000315112"/>
    </source>
</evidence>
<keyword evidence="12 15" id="KW-0411">Iron-sulfur</keyword>
<evidence type="ECO:0000256" key="9">
    <source>
        <dbReference type="ARBA" id="ARBA00022723"/>
    </source>
</evidence>
<comment type="pathway">
    <text evidence="4">Organic acid metabolism; propanoate degradation.</text>
</comment>
<reference evidence="19 20" key="1">
    <citation type="journal article" date="2015" name="Stand. Genomic Sci.">
        <title>Genomic Encyclopedia of Bacterial and Archaeal Type Strains, Phase III: the genomes of soil and plant-associated and newly described type strains.</title>
        <authorList>
            <person name="Whitman W.B."/>
            <person name="Woyke T."/>
            <person name="Klenk H.P."/>
            <person name="Zhou Y."/>
            <person name="Lilburn T.G."/>
            <person name="Beck B.J."/>
            <person name="De Vos P."/>
            <person name="Vandamme P."/>
            <person name="Eisen J.A."/>
            <person name="Garrity G."/>
            <person name="Hugenholtz P."/>
            <person name="Kyrpides N.C."/>
        </authorList>
    </citation>
    <scope>NUCLEOTIDE SEQUENCE [LARGE SCALE GENOMIC DNA]</scope>
    <source>
        <strain evidence="19 20">CGMCC 1.10685</strain>
    </source>
</reference>
<dbReference type="SUPFAM" id="SSF52016">
    <property type="entry name" value="LeuD/IlvD-like"/>
    <property type="match status" value="1"/>
</dbReference>
<evidence type="ECO:0000313" key="19">
    <source>
        <dbReference type="EMBL" id="TWI47740.1"/>
    </source>
</evidence>
<dbReference type="OrthoDB" id="9764318at2"/>
<dbReference type="GO" id="GO:0003994">
    <property type="term" value="F:aconitate hydratase activity"/>
    <property type="evidence" value="ECO:0007669"/>
    <property type="project" value="UniProtKB-EC"/>
</dbReference>
<sequence>MSSNTFNTLKEFPISGKTKGKLYSLPALEQALGANISRLPVSIRVVLESVLRNCDGKKVTEEHVKQVANWAPTADRVDEIPFVVARVVLQDFTGVPLLADLAAMRNVAYKQGANPKKIEPLVPVDLVVDHSVTIDHFREPKALDLNMKLEFSRNNERYQFMKWGMQAFDTFGVVPPGFGIVHQVNLEYLARGVHNANGVYYPDSLVGTDSHTTMINGIGVVGWGVGGIEAEAGMLGQPVYFLTPDVIGVNLTGQLREGCTATDLVLTITEMLRKEKVVGKFVEFFGEGTESLSVTDRATIANMAPEYGATMGFFPVDDKTIDYFEGTGRTKEEIAAFQSYFKAQKMYGVPKAGEIDYTRELHLDLATVTPSLAGPKRPQDRIEIGNVKSTFTDLFAKPTSQNGFNKDPADLTNTYETTNGVQVKNGDILIAAITSCTNTSNPSVLLAAGLLAKKAVEAGLTVAPHIKTSLAPGSRVVTEYLTAAGLLPYLEKLGFGVTAYGCTTCIGNAGDLTPELNAAIQTNDIVAAAVLSGNRNFEARIHPNIRANFLASPPLVVAYAIAGNVTRDLMTEPVGKGTNGRDVYLGDIWPTSDEIAKLMKFAMNSKVFKENYAQVKGNPGALWEAVSSTEGQVYNWPESTYIAEPPFFEGFEMTPKAAGGNITGARALGVFGDSITTDHISPAGSIKEDGPAGKWLKENGVMKADFNSYGSRRGNHEIMMRGTFANVRIKNKMIPPKADGSAVEGGITIHQPSGEQLSIYDAAMKYVAAGTPTMIFGGEEYGTGSSRDWAAKGTQLLGVKAVITRSFERIHRSNLVGMGVLPLQFIGNDSVESLGITGKETYDLLGLDGEIKPQQLATLVITREDGSKQEVKVLLRIDTPIEVDYYKHGGILPFVLRQLLAA</sequence>
<dbReference type="NCBIfam" id="NF006757">
    <property type="entry name" value="PRK09277.1"/>
    <property type="match status" value="1"/>
</dbReference>
<dbReference type="PANTHER" id="PTHR11670">
    <property type="entry name" value="ACONITASE/IRON-RESPONSIVE ELEMENT FAMILY MEMBER"/>
    <property type="match status" value="1"/>
</dbReference>
<evidence type="ECO:0000256" key="10">
    <source>
        <dbReference type="ARBA" id="ARBA00022884"/>
    </source>
</evidence>
<dbReference type="PROSITE" id="PS00450">
    <property type="entry name" value="ACONITASE_1"/>
    <property type="match status" value="1"/>
</dbReference>
<comment type="similarity">
    <text evidence="5 15">Belongs to the aconitase/IPM isomerase family.</text>
</comment>
<evidence type="ECO:0000256" key="2">
    <source>
        <dbReference type="ARBA" id="ARBA00001966"/>
    </source>
</evidence>
<evidence type="ECO:0000256" key="8">
    <source>
        <dbReference type="ARBA" id="ARBA00022532"/>
    </source>
</evidence>
<accession>A0A562PU92</accession>
<reference evidence="19" key="2">
    <citation type="submission" date="2019-07" db="EMBL/GenBank/DDBJ databases">
        <authorList>
            <person name="Whitman W."/>
            <person name="Huntemann M."/>
            <person name="Clum A."/>
            <person name="Pillay M."/>
            <person name="Palaniappan K."/>
            <person name="Varghese N."/>
            <person name="Mikhailova N."/>
            <person name="Stamatis D."/>
            <person name="Reddy T."/>
            <person name="Daum C."/>
            <person name="Shapiro N."/>
            <person name="Ivanova N."/>
            <person name="Kyrpides N."/>
            <person name="Woyke T."/>
        </authorList>
    </citation>
    <scope>NUCLEOTIDE SEQUENCE</scope>
    <source>
        <strain evidence="19">CGMCC 1.10685</strain>
    </source>
</reference>
<dbReference type="EC" id="4.2.1.3" evidence="15"/>
<evidence type="ECO:0000256" key="5">
    <source>
        <dbReference type="ARBA" id="ARBA00007185"/>
    </source>
</evidence>
<comment type="catalytic activity">
    <reaction evidence="1">
        <text>(2S,3R)-3-hydroxybutane-1,2,3-tricarboxylate = 2-methyl-cis-aconitate + H2O</text>
        <dbReference type="Rhea" id="RHEA:17941"/>
        <dbReference type="ChEBI" id="CHEBI:15377"/>
        <dbReference type="ChEBI" id="CHEBI:57429"/>
        <dbReference type="ChEBI" id="CHEBI:57872"/>
        <dbReference type="EC" id="4.2.1.99"/>
    </reaction>
</comment>
<dbReference type="RefSeq" id="WP_145875793.1">
    <property type="nucleotide sequence ID" value="NZ_CP046904.1"/>
</dbReference>
<comment type="cofactor">
    <cofactor evidence="2">
        <name>[4Fe-4S] cluster</name>
        <dbReference type="ChEBI" id="CHEBI:49883"/>
    </cofactor>
</comment>
<keyword evidence="8" id="KW-0816">Tricarboxylic acid cycle</keyword>
<dbReference type="PRINTS" id="PR00415">
    <property type="entry name" value="ACONITASE"/>
</dbReference>
<dbReference type="FunFam" id="3.30.499.10:FF:000002">
    <property type="entry name" value="Aconitate hydratase"/>
    <property type="match status" value="1"/>
</dbReference>
<dbReference type="PROSITE" id="PS01244">
    <property type="entry name" value="ACONITASE_2"/>
    <property type="match status" value="1"/>
</dbReference>
<dbReference type="EMBL" id="CP046904">
    <property type="protein sequence ID" value="QGZ38995.1"/>
    <property type="molecule type" value="Genomic_DNA"/>
</dbReference>
<dbReference type="CDD" id="cd01580">
    <property type="entry name" value="AcnA_IRP_Swivel"/>
    <property type="match status" value="1"/>
</dbReference>
<dbReference type="Proteomes" id="UP000315112">
    <property type="component" value="Unassembled WGS sequence"/>
</dbReference>
<evidence type="ECO:0000256" key="13">
    <source>
        <dbReference type="ARBA" id="ARBA00023239"/>
    </source>
</evidence>
<dbReference type="GO" id="GO:0051539">
    <property type="term" value="F:4 iron, 4 sulfur cluster binding"/>
    <property type="evidence" value="ECO:0007669"/>
    <property type="project" value="UniProtKB-KW"/>
</dbReference>
<comment type="function">
    <text evidence="15">Catalyzes the isomerization of citrate to isocitrate via cis-aconitate.</text>
</comment>
<keyword evidence="11 15" id="KW-0408">Iron</keyword>
<dbReference type="GO" id="GO:0006099">
    <property type="term" value="P:tricarboxylic acid cycle"/>
    <property type="evidence" value="ECO:0007669"/>
    <property type="project" value="UniProtKB-UniPathway"/>
</dbReference>
<keyword evidence="10" id="KW-0694">RNA-binding</keyword>
<dbReference type="InterPro" id="IPR018136">
    <property type="entry name" value="Aconitase_4Fe-4S_BS"/>
</dbReference>
<evidence type="ECO:0000313" key="21">
    <source>
        <dbReference type="Proteomes" id="UP000437862"/>
    </source>
</evidence>
<dbReference type="FunFam" id="3.30.499.10:FF:000020">
    <property type="entry name" value="Aconitate hydratase A"/>
    <property type="match status" value="1"/>
</dbReference>
<dbReference type="InterPro" id="IPR000573">
    <property type="entry name" value="AconitaseA/IPMdHydase_ssu_swvl"/>
</dbReference>
<dbReference type="GO" id="GO:0046872">
    <property type="term" value="F:metal ion binding"/>
    <property type="evidence" value="ECO:0007669"/>
    <property type="project" value="UniProtKB-KW"/>
</dbReference>
<dbReference type="Pfam" id="PF00694">
    <property type="entry name" value="Aconitase_C"/>
    <property type="match status" value="1"/>
</dbReference>
<comment type="subunit">
    <text evidence="6">Monomer.</text>
</comment>
<dbReference type="FunFam" id="3.20.19.10:FF:000001">
    <property type="entry name" value="Aconitate hydratase"/>
    <property type="match status" value="1"/>
</dbReference>
<dbReference type="InterPro" id="IPR015931">
    <property type="entry name" value="Acnase/IPM_dHydase_lsu_aba_1/3"/>
</dbReference>
<keyword evidence="9" id="KW-0479">Metal-binding</keyword>
<evidence type="ECO:0000256" key="14">
    <source>
        <dbReference type="ARBA" id="ARBA00023501"/>
    </source>
</evidence>
<dbReference type="NCBIfam" id="TIGR01341">
    <property type="entry name" value="aconitase_1"/>
    <property type="match status" value="1"/>
</dbReference>
<dbReference type="Gene3D" id="6.10.190.10">
    <property type="match status" value="1"/>
</dbReference>
<dbReference type="Proteomes" id="UP000437862">
    <property type="component" value="Chromosome"/>
</dbReference>
<feature type="domain" description="Aconitase/3-isopropylmalate dehydratase large subunit alpha/beta/alpha" evidence="16">
    <location>
        <begin position="61"/>
        <end position="563"/>
    </location>
</feature>
<comment type="catalytic activity">
    <reaction evidence="14 15">
        <text>citrate = D-threo-isocitrate</text>
        <dbReference type="Rhea" id="RHEA:10336"/>
        <dbReference type="ChEBI" id="CHEBI:15562"/>
        <dbReference type="ChEBI" id="CHEBI:16947"/>
        <dbReference type="EC" id="4.2.1.3"/>
    </reaction>
</comment>
<dbReference type="Gene3D" id="3.20.19.10">
    <property type="entry name" value="Aconitase, domain 4"/>
    <property type="match status" value="1"/>
</dbReference>
<evidence type="ECO:0000256" key="11">
    <source>
        <dbReference type="ARBA" id="ARBA00023004"/>
    </source>
</evidence>
<evidence type="ECO:0000256" key="4">
    <source>
        <dbReference type="ARBA" id="ARBA00005026"/>
    </source>
</evidence>
<evidence type="ECO:0000313" key="18">
    <source>
        <dbReference type="EMBL" id="QGZ38995.1"/>
    </source>
</evidence>
<evidence type="ECO:0000256" key="6">
    <source>
        <dbReference type="ARBA" id="ARBA00011245"/>
    </source>
</evidence>
<dbReference type="InterPro" id="IPR006249">
    <property type="entry name" value="Aconitase/IRP2"/>
</dbReference>
<keyword evidence="7 15" id="KW-0004">4Fe-4S</keyword>
<proteinExistence type="inferred from homology"/>
<evidence type="ECO:0000256" key="15">
    <source>
        <dbReference type="RuleBase" id="RU361275"/>
    </source>
</evidence>
<dbReference type="SUPFAM" id="SSF53732">
    <property type="entry name" value="Aconitase iron-sulfur domain"/>
    <property type="match status" value="1"/>
</dbReference>
<dbReference type="GO" id="GO:0003723">
    <property type="term" value="F:RNA binding"/>
    <property type="evidence" value="ECO:0007669"/>
    <property type="project" value="UniProtKB-KW"/>
</dbReference>
<dbReference type="EMBL" id="VLKW01000004">
    <property type="protein sequence ID" value="TWI47740.1"/>
    <property type="molecule type" value="Genomic_DNA"/>
</dbReference>
<dbReference type="AlphaFoldDB" id="A0A562PU92"/>
<keyword evidence="21" id="KW-1185">Reference proteome</keyword>
<feature type="domain" description="Aconitase A/isopropylmalate dehydratase small subunit swivel" evidence="17">
    <location>
        <begin position="694"/>
        <end position="825"/>
    </location>
</feature>
<dbReference type="InterPro" id="IPR044137">
    <property type="entry name" value="AcnA_IRP_Swivel"/>
</dbReference>
<dbReference type="CDD" id="cd01586">
    <property type="entry name" value="AcnA_IRP"/>
    <property type="match status" value="1"/>
</dbReference>